<evidence type="ECO:0000313" key="5">
    <source>
        <dbReference type="EMBL" id="PQQ66510.1"/>
    </source>
</evidence>
<dbReference type="SUPFAM" id="SSF51735">
    <property type="entry name" value="NAD(P)-binding Rossmann-fold domains"/>
    <property type="match status" value="1"/>
</dbReference>
<dbReference type="InterPro" id="IPR013118">
    <property type="entry name" value="Mannitol_DH_C"/>
</dbReference>
<feature type="domain" description="Mannitol dehydrogenase C-terminal" evidence="4">
    <location>
        <begin position="325"/>
        <end position="523"/>
    </location>
</feature>
<keyword evidence="1" id="KW-0560">Oxidoreductase</keyword>
<dbReference type="InterPro" id="IPR013131">
    <property type="entry name" value="Mannitol_DH_N"/>
</dbReference>
<name>A0A2S8R9P9_9FIRM</name>
<sequence>MAGYMMKLSKGAIKERQAWENAGIELPKFDIEKMEALTKENPTWVHFGAGNIFRGFIAVLQQELLNSGKARTGIVAVETYDHEIIDCIYEPYDNLSLLVLMEPDGTLRKKVVASISESLVGDTSREKHWKRLEDIFKSKSLQVVSFTVTEKGYSLTDISENYLPDVINDFKRGPESPKHFISKVTALAYLRYKNGKLPVAFVSMDNCSHNGDVLKNAFLTVAEKWVDNGHVEREFLEYLNDREKVSFPWTMIDKITPRPSEKIKDHLNKIRFEDARILCTGKNTFIAPFVNAEVPEYLVIEDDFPNGRMPLEAAGVLFTDRETVDMVEKMKVTTCLNPLHTALAVFGCLLDYKLIAHEMQDKHLRKLVEKIGYVEGMPVVVNPGIIDPKAFIDEVINKRLENPFIPDSPQRIATDTSQKVGIRFGETIKTYASREDLNVEDLKYIPLAIAGWLRYLLGINDKGEKFELSPDPMLEELKEHLEGIEIGNPDSVGSKLKPILSNKKIFGVDLYEVKLAEKIEGYFKEMITGKNAVRNVLAKYLDE</sequence>
<organism evidence="5 6">
    <name type="scientific">Acetivibrio saccincola</name>
    <dbReference type="NCBI Taxonomy" id="1677857"/>
    <lineage>
        <taxon>Bacteria</taxon>
        <taxon>Bacillati</taxon>
        <taxon>Bacillota</taxon>
        <taxon>Clostridia</taxon>
        <taxon>Eubacteriales</taxon>
        <taxon>Oscillospiraceae</taxon>
        <taxon>Acetivibrio</taxon>
    </lineage>
</organism>
<dbReference type="Gene3D" id="1.10.1040.10">
    <property type="entry name" value="N-(1-d-carboxylethyl)-l-norvaline Dehydrogenase, domain 2"/>
    <property type="match status" value="1"/>
</dbReference>
<accession>A0A2S8R9P9</accession>
<evidence type="ECO:0000259" key="4">
    <source>
        <dbReference type="Pfam" id="PF08125"/>
    </source>
</evidence>
<dbReference type="Pfam" id="PF08125">
    <property type="entry name" value="Mannitol_dh_C"/>
    <property type="match status" value="1"/>
</dbReference>
<feature type="domain" description="Mannitol dehydrogenase N-terminal" evidence="3">
    <location>
        <begin position="45"/>
        <end position="268"/>
    </location>
</feature>
<gene>
    <name evidence="5" type="ORF">B9R14_06930</name>
</gene>
<dbReference type="SUPFAM" id="SSF48179">
    <property type="entry name" value="6-phosphogluconate dehydrogenase C-terminal domain-like"/>
    <property type="match status" value="1"/>
</dbReference>
<dbReference type="Pfam" id="PF01232">
    <property type="entry name" value="Mannitol_dh"/>
    <property type="match status" value="1"/>
</dbReference>
<dbReference type="InterPro" id="IPR050988">
    <property type="entry name" value="Mannitol_DH/Oxidoreductase"/>
</dbReference>
<evidence type="ECO:0000313" key="6">
    <source>
        <dbReference type="Proteomes" id="UP000239720"/>
    </source>
</evidence>
<comment type="caution">
    <text evidence="5">The sequence shown here is derived from an EMBL/GenBank/DDBJ whole genome shotgun (WGS) entry which is preliminary data.</text>
</comment>
<evidence type="ECO:0000259" key="3">
    <source>
        <dbReference type="Pfam" id="PF01232"/>
    </source>
</evidence>
<comment type="catalytic activity">
    <reaction evidence="2">
        <text>D-mannitol 1-phosphate + NAD(+) = beta-D-fructose 6-phosphate + NADH + H(+)</text>
        <dbReference type="Rhea" id="RHEA:19661"/>
        <dbReference type="ChEBI" id="CHEBI:15378"/>
        <dbReference type="ChEBI" id="CHEBI:57540"/>
        <dbReference type="ChEBI" id="CHEBI:57634"/>
        <dbReference type="ChEBI" id="CHEBI:57945"/>
        <dbReference type="ChEBI" id="CHEBI:61381"/>
        <dbReference type="EC" id="1.1.1.17"/>
    </reaction>
</comment>
<dbReference type="PANTHER" id="PTHR43362:SF1">
    <property type="entry name" value="MANNITOL DEHYDROGENASE 2-RELATED"/>
    <property type="match status" value="1"/>
</dbReference>
<evidence type="ECO:0000256" key="2">
    <source>
        <dbReference type="ARBA" id="ARBA00048615"/>
    </source>
</evidence>
<dbReference type="GO" id="GO:0008926">
    <property type="term" value="F:mannitol-1-phosphate 5-dehydrogenase activity"/>
    <property type="evidence" value="ECO:0007669"/>
    <property type="project" value="UniProtKB-EC"/>
</dbReference>
<dbReference type="InterPro" id="IPR036291">
    <property type="entry name" value="NAD(P)-bd_dom_sf"/>
</dbReference>
<dbReference type="Gene3D" id="3.40.50.720">
    <property type="entry name" value="NAD(P)-binding Rossmann-like Domain"/>
    <property type="match status" value="1"/>
</dbReference>
<reference evidence="5 6" key="1">
    <citation type="journal article" date="2018" name="Syst. Appl. Microbiol.">
        <title>Characterization and high-quality draft genome sequence of Herbivorax saccincola A7, an anaerobic, alkaliphilic, thermophilic, cellulolytic, and xylanolytic bacterium.</title>
        <authorList>
            <person name="Aikawa S."/>
            <person name="Baramee S."/>
            <person name="Sermsathanaswadi J."/>
            <person name="Thianheng P."/>
            <person name="Tachaapaikoon C."/>
            <person name="Shikata A."/>
            <person name="Waeonukul R."/>
            <person name="Pason P."/>
            <person name="Ratanakhanokchai K."/>
            <person name="Kosugi A."/>
        </authorList>
    </citation>
    <scope>NUCLEOTIDE SEQUENCE [LARGE SCALE GENOMIC DNA]</scope>
    <source>
        <strain evidence="5 6">A7</strain>
    </source>
</reference>
<dbReference type="EMBL" id="NEMB01000003">
    <property type="protein sequence ID" value="PQQ66510.1"/>
    <property type="molecule type" value="Genomic_DNA"/>
</dbReference>
<dbReference type="InterPro" id="IPR013328">
    <property type="entry name" value="6PGD_dom2"/>
</dbReference>
<dbReference type="PANTHER" id="PTHR43362">
    <property type="entry name" value="MANNITOL DEHYDROGENASE DSF1-RELATED"/>
    <property type="match status" value="1"/>
</dbReference>
<protein>
    <submittedName>
        <fullName evidence="5">Mannitol dehydrogenase</fullName>
    </submittedName>
</protein>
<dbReference type="InterPro" id="IPR008927">
    <property type="entry name" value="6-PGluconate_DH-like_C_sf"/>
</dbReference>
<dbReference type="Proteomes" id="UP000239720">
    <property type="component" value="Unassembled WGS sequence"/>
</dbReference>
<evidence type="ECO:0000256" key="1">
    <source>
        <dbReference type="ARBA" id="ARBA00023002"/>
    </source>
</evidence>
<dbReference type="AlphaFoldDB" id="A0A2S8R9P9"/>
<proteinExistence type="predicted"/>